<protein>
    <submittedName>
        <fullName evidence="2">Unannotated protein</fullName>
    </submittedName>
</protein>
<proteinExistence type="predicted"/>
<dbReference type="EMBL" id="CAEZSM010000014">
    <property type="protein sequence ID" value="CAB4535735.1"/>
    <property type="molecule type" value="Genomic_DNA"/>
</dbReference>
<accession>A0A6J7Q277</accession>
<organism evidence="2">
    <name type="scientific">freshwater metagenome</name>
    <dbReference type="NCBI Taxonomy" id="449393"/>
    <lineage>
        <taxon>unclassified sequences</taxon>
        <taxon>metagenomes</taxon>
        <taxon>ecological metagenomes</taxon>
    </lineage>
</organism>
<reference evidence="2" key="1">
    <citation type="submission" date="2020-05" db="EMBL/GenBank/DDBJ databases">
        <authorList>
            <person name="Chiriac C."/>
            <person name="Salcher M."/>
            <person name="Ghai R."/>
            <person name="Kavagutti S V."/>
        </authorList>
    </citation>
    <scope>NUCLEOTIDE SEQUENCE</scope>
</reference>
<dbReference type="AlphaFoldDB" id="A0A6J7Q277"/>
<gene>
    <name evidence="1" type="ORF">UFOPK1438_00200</name>
    <name evidence="2" type="ORF">UFOPK4087_00380</name>
</gene>
<evidence type="ECO:0000313" key="2">
    <source>
        <dbReference type="EMBL" id="CAB5009673.1"/>
    </source>
</evidence>
<dbReference type="EMBL" id="CAFBPH010000053">
    <property type="protein sequence ID" value="CAB5009673.1"/>
    <property type="molecule type" value="Genomic_DNA"/>
</dbReference>
<evidence type="ECO:0000313" key="1">
    <source>
        <dbReference type="EMBL" id="CAB4535735.1"/>
    </source>
</evidence>
<sequence>MLFASVPEPVKIISDASEPTSRPITSRASSISLRTLRPGVCKLDGLPNFDSAVVIASIAQSSIGVVAA</sequence>
<name>A0A6J7Q277_9ZZZZ</name>